<feature type="compositionally biased region" description="Polar residues" evidence="1">
    <location>
        <begin position="289"/>
        <end position="305"/>
    </location>
</feature>
<dbReference type="AlphaFoldDB" id="A0A239D6H7"/>
<dbReference type="Proteomes" id="UP000198356">
    <property type="component" value="Unassembled WGS sequence"/>
</dbReference>
<evidence type="ECO:0000313" key="3">
    <source>
        <dbReference type="Proteomes" id="UP000198356"/>
    </source>
</evidence>
<gene>
    <name evidence="2" type="ORF">SAMN05421770_101303</name>
</gene>
<feature type="compositionally biased region" description="Low complexity" evidence="1">
    <location>
        <begin position="313"/>
        <end position="326"/>
    </location>
</feature>
<dbReference type="Pfam" id="PF12779">
    <property type="entry name" value="WXXGXW"/>
    <property type="match status" value="2"/>
</dbReference>
<feature type="compositionally biased region" description="Basic and acidic residues" evidence="1">
    <location>
        <begin position="327"/>
        <end position="344"/>
    </location>
</feature>
<sequence length="344" mass="37298">MISFSAFRKFILGAAIVAVPAASYAGVFVSVNIAPPVLPVYTQPLCPGDGYLWTPGYWAYGDAGYYWVPGVWVQPPSVGVLWTPGYWGFVGGAYRWNAGYWGPHVGFYGGVNYGFGFGGVGFEGGYWNGGHFFYNQRVANINVNVIHNTYVRNVTVVNNNYAHTSFNGGPNGVPAHATPGEMQAMHEQHFQPTASQEQFRQQAASNRSQLASVNGGHPSTLAAQTPRDGFGHGNEVNARQGNQQARINQGVRSGQMTPGETRNVENRDASINRQAQADRAANGGRLTGQEKQQINQRQNNVSQSIAADKHNANNDAAAAARNGRTAGSERRQAGRVEEKDRPKR</sequence>
<dbReference type="InterPro" id="IPR024447">
    <property type="entry name" value="YXWGXW_rpt"/>
</dbReference>
<keyword evidence="3" id="KW-1185">Reference proteome</keyword>
<reference evidence="2 3" key="1">
    <citation type="submission" date="2017-06" db="EMBL/GenBank/DDBJ databases">
        <authorList>
            <person name="Kim H.J."/>
            <person name="Triplett B.A."/>
        </authorList>
    </citation>
    <scope>NUCLEOTIDE SEQUENCE [LARGE SCALE GENOMIC DNA]</scope>
    <source>
        <strain evidence="2 3">DSM 18704</strain>
    </source>
</reference>
<dbReference type="RefSeq" id="WP_089406613.1">
    <property type="nucleotide sequence ID" value="NZ_FZOU01000001.1"/>
</dbReference>
<evidence type="ECO:0000313" key="2">
    <source>
        <dbReference type="EMBL" id="SNS27618.1"/>
    </source>
</evidence>
<proteinExistence type="predicted"/>
<feature type="compositionally biased region" description="Polar residues" evidence="1">
    <location>
        <begin position="237"/>
        <end position="260"/>
    </location>
</feature>
<organism evidence="2 3">
    <name type="scientific">Granulicella rosea</name>
    <dbReference type="NCBI Taxonomy" id="474952"/>
    <lineage>
        <taxon>Bacteria</taxon>
        <taxon>Pseudomonadati</taxon>
        <taxon>Acidobacteriota</taxon>
        <taxon>Terriglobia</taxon>
        <taxon>Terriglobales</taxon>
        <taxon>Acidobacteriaceae</taxon>
        <taxon>Granulicella</taxon>
    </lineage>
</organism>
<evidence type="ECO:0000256" key="1">
    <source>
        <dbReference type="SAM" id="MobiDB-lite"/>
    </source>
</evidence>
<accession>A0A239D6H7</accession>
<name>A0A239D6H7_9BACT</name>
<protein>
    <submittedName>
        <fullName evidence="2">YXWGXW repeat-containing protein</fullName>
    </submittedName>
</protein>
<dbReference type="EMBL" id="FZOU01000001">
    <property type="protein sequence ID" value="SNS27618.1"/>
    <property type="molecule type" value="Genomic_DNA"/>
</dbReference>
<feature type="region of interest" description="Disordered" evidence="1">
    <location>
        <begin position="185"/>
        <end position="344"/>
    </location>
</feature>
<feature type="compositionally biased region" description="Polar residues" evidence="1">
    <location>
        <begin position="190"/>
        <end position="212"/>
    </location>
</feature>
<dbReference type="OrthoDB" id="983175at2"/>